<dbReference type="Gene3D" id="3.90.260.10">
    <property type="entry name" value="Transglutaminase-like"/>
    <property type="match status" value="1"/>
</dbReference>
<dbReference type="Gene3D" id="2.20.20.110">
    <property type="entry name" value="Rad4, beta-hairpin domain BHD1"/>
    <property type="match status" value="1"/>
</dbReference>
<evidence type="ECO:0000259" key="8">
    <source>
        <dbReference type="SMART" id="SM01031"/>
    </source>
</evidence>
<proteinExistence type="inferred from homology"/>
<feature type="compositionally biased region" description="Acidic residues" evidence="6">
    <location>
        <begin position="1063"/>
        <end position="1074"/>
    </location>
</feature>
<dbReference type="Pfam" id="PF10403">
    <property type="entry name" value="BHD_1"/>
    <property type="match status" value="1"/>
</dbReference>
<feature type="compositionally biased region" description="Low complexity" evidence="6">
    <location>
        <begin position="954"/>
        <end position="974"/>
    </location>
</feature>
<dbReference type="Pfam" id="PF10405">
    <property type="entry name" value="BHD_3"/>
    <property type="match status" value="1"/>
</dbReference>
<name>W9YV62_9EURO</name>
<feature type="region of interest" description="Disordered" evidence="6">
    <location>
        <begin position="809"/>
        <end position="838"/>
    </location>
</feature>
<dbReference type="GO" id="GO:0003697">
    <property type="term" value="F:single-stranded DNA binding"/>
    <property type="evidence" value="ECO:0007669"/>
    <property type="project" value="TreeGrafter"/>
</dbReference>
<feature type="region of interest" description="Disordered" evidence="6">
    <location>
        <begin position="725"/>
        <end position="772"/>
    </location>
</feature>
<dbReference type="GO" id="GO:0006298">
    <property type="term" value="P:mismatch repair"/>
    <property type="evidence" value="ECO:0007669"/>
    <property type="project" value="TreeGrafter"/>
</dbReference>
<evidence type="ECO:0000256" key="3">
    <source>
        <dbReference type="ARBA" id="ARBA00022763"/>
    </source>
</evidence>
<dbReference type="SMART" id="SM01030">
    <property type="entry name" value="BHD_1"/>
    <property type="match status" value="1"/>
</dbReference>
<keyword evidence="11" id="KW-1185">Reference proteome</keyword>
<feature type="region of interest" description="Disordered" evidence="6">
    <location>
        <begin position="1"/>
        <end position="165"/>
    </location>
</feature>
<evidence type="ECO:0000256" key="2">
    <source>
        <dbReference type="ARBA" id="ARBA00009525"/>
    </source>
</evidence>
<keyword evidence="4" id="KW-0234">DNA repair</keyword>
<dbReference type="HOGENOM" id="CLU_003639_1_1_1"/>
<comment type="subcellular location">
    <subcellularLocation>
        <location evidence="1">Nucleus</location>
    </subcellularLocation>
</comment>
<keyword evidence="5" id="KW-0539">Nucleus</keyword>
<feature type="region of interest" description="Disordered" evidence="6">
    <location>
        <begin position="324"/>
        <end position="359"/>
    </location>
</feature>
<feature type="domain" description="Rad4 beta-hairpin" evidence="7">
    <location>
        <begin position="482"/>
        <end position="540"/>
    </location>
</feature>
<sequence>MPPKKSLPARSSTRKTRQSARRREAVDNDVPSVYGEMLAEALAEERDSSSSLRSPKRRKLSEEPSSKIELDSDLFGASETVPDADTNQGPANDHPEKLQQVVYDDFEGSDESDVEFEDVELEPEPEPAGEDGGVSAEPEQKSLELDLSKSSLEPSRRGIQRRRPVGPAERKIRLEVHKAHLVCLLAHLSSRNRWCESESVQAVLKPLVPRKVIALLHVDESKPQYQRSHSFIKGIEEVCTIWRQQWTITAKGMQRAYWKDDADAVKESDDAEDLLDLDDFEAAAQSRSGSRDLGAQLLCALLRSVAVDTRLVCSLQVLPFSGVAKGQTPEKPKPQYYHAPPQNYTQNPTLTRPERATPKKKKIVESPYPIFWVEVYSPSTSTWIPLDPIVRNTINKPKTGFEPPASDRLNSMVYVMAMEDDGSAKDVTRRYTQWYNAKTRRQRVESTKGGERWWVRTLGPLQKPFSEVRDEIEDASLLMRAESEAMPRNVQDFKGHPVYVLERHLRMNEVIHPKHEVGKVSTGSGKNAKLESVFRRRHVHVCRTADAWYRRGRDVKEGEQPLKRVVSKRRRTPEDGEGDDDEASDGMALYAEYQTRLYEPPPVVDGKIPTNAYGNLDVYVPSMIPAGAVHIRHPLAAEAARVLEIDYADAVTGFSFRGRQGTAVIDGAVVSMNMCNAMINVIEGLESQATEETEQARSKVILGLWKRWLTALRVRERVHRDYGDREEDGGVAEDDDDDGSGGGGRGEHGGGFMLEEGEPGESGGPGEGKLEQDTDTRHVAMMSNLRPVDQLLPPEVVHQAIIVVRSPHGLPRRSPGVSGVESRKQAGIDQGGFLGEDGGHEVEGEDGGFLLEDEGHEAEAGAGGFLLEDEGHEAKADAETVRFFGEDKSQQHPLDTMEEDTGPGGFFAEEANMASPPVRSRTRLVTDQDQDQDIDATAGGFLVEDEEEEEEQEQSQTAVHAHATTSTTTTGQSSNANVNPKSNPNPNLLGSSREVAENTRDQEDPPTTRTKMTTTTGLDERNANTQAKADPIANAGADSNANADADADADADANANANANADADADTGTDTEGDTDTHPPPNSSPTSLRSQSQSRSRSHSQSSLLSHDPDEEDAEPEWLLNSLGEME</sequence>
<dbReference type="Gene3D" id="3.30.70.2460">
    <property type="entry name" value="Rad4, beta-hairpin domain BHD3"/>
    <property type="match status" value="1"/>
</dbReference>
<feature type="compositionally biased region" description="Basic and acidic residues" evidence="6">
    <location>
        <begin position="138"/>
        <end position="147"/>
    </location>
</feature>
<feature type="region of interest" description="Disordered" evidence="6">
    <location>
        <begin position="885"/>
        <end position="1127"/>
    </location>
</feature>
<dbReference type="GO" id="GO:0005737">
    <property type="term" value="C:cytoplasm"/>
    <property type="evidence" value="ECO:0007669"/>
    <property type="project" value="TreeGrafter"/>
</dbReference>
<feature type="domain" description="Rad4 beta-hairpin" evidence="9">
    <location>
        <begin position="608"/>
        <end position="682"/>
    </location>
</feature>
<dbReference type="InterPro" id="IPR004583">
    <property type="entry name" value="DNA_repair_Rad4"/>
</dbReference>
<keyword evidence="3" id="KW-0227">DNA damage</keyword>
<dbReference type="InterPro" id="IPR018326">
    <property type="entry name" value="Rad4_beta-hairpin_dom1"/>
</dbReference>
<dbReference type="InterPro" id="IPR038765">
    <property type="entry name" value="Papain-like_cys_pep_sf"/>
</dbReference>
<feature type="compositionally biased region" description="Gly residues" evidence="6">
    <location>
        <begin position="740"/>
        <end position="752"/>
    </location>
</feature>
<evidence type="ECO:0000256" key="5">
    <source>
        <dbReference type="ARBA" id="ARBA00023242"/>
    </source>
</evidence>
<feature type="compositionally biased region" description="Basic and acidic residues" evidence="6">
    <location>
        <begin position="60"/>
        <end position="70"/>
    </location>
</feature>
<evidence type="ECO:0008006" key="12">
    <source>
        <dbReference type="Google" id="ProtNLM"/>
    </source>
</evidence>
<protein>
    <recommendedName>
        <fullName evidence="12">Xeroderma pigmentosum group C-complementing protein</fullName>
    </recommendedName>
</protein>
<dbReference type="GeneID" id="19165846"/>
<dbReference type="InterPro" id="IPR018327">
    <property type="entry name" value="BHD_2"/>
</dbReference>
<comment type="caution">
    <text evidence="10">The sequence shown here is derived from an EMBL/GenBank/DDBJ whole genome shotgun (WGS) entry which is preliminary data.</text>
</comment>
<evidence type="ECO:0000256" key="6">
    <source>
        <dbReference type="SAM" id="MobiDB-lite"/>
    </source>
</evidence>
<reference evidence="10 11" key="1">
    <citation type="submission" date="2013-03" db="EMBL/GenBank/DDBJ databases">
        <title>The Genome Sequence of Capronia epimyces CBS 606.96.</title>
        <authorList>
            <consortium name="The Broad Institute Genomics Platform"/>
            <person name="Cuomo C."/>
            <person name="de Hoog S."/>
            <person name="Gorbushina A."/>
            <person name="Walker B."/>
            <person name="Young S.K."/>
            <person name="Zeng Q."/>
            <person name="Gargeya S."/>
            <person name="Fitzgerald M."/>
            <person name="Haas B."/>
            <person name="Abouelleil A."/>
            <person name="Allen A.W."/>
            <person name="Alvarado L."/>
            <person name="Arachchi H.M."/>
            <person name="Berlin A.M."/>
            <person name="Chapman S.B."/>
            <person name="Gainer-Dewar J."/>
            <person name="Goldberg J."/>
            <person name="Griggs A."/>
            <person name="Gujja S."/>
            <person name="Hansen M."/>
            <person name="Howarth C."/>
            <person name="Imamovic A."/>
            <person name="Ireland A."/>
            <person name="Larimer J."/>
            <person name="McCowan C."/>
            <person name="Murphy C."/>
            <person name="Pearson M."/>
            <person name="Poon T.W."/>
            <person name="Priest M."/>
            <person name="Roberts A."/>
            <person name="Saif S."/>
            <person name="Shea T."/>
            <person name="Sisk P."/>
            <person name="Sykes S."/>
            <person name="Wortman J."/>
            <person name="Nusbaum C."/>
            <person name="Birren B."/>
        </authorList>
    </citation>
    <scope>NUCLEOTIDE SEQUENCE [LARGE SCALE GENOMIC DNA]</scope>
    <source>
        <strain evidence="10 11">CBS 606.96</strain>
    </source>
</reference>
<dbReference type="SUPFAM" id="SSF54001">
    <property type="entry name" value="Cysteine proteinases"/>
    <property type="match status" value="1"/>
</dbReference>
<dbReference type="AlphaFoldDB" id="W9YV62"/>
<gene>
    <name evidence="10" type="ORF">A1O3_01713</name>
</gene>
<dbReference type="PANTHER" id="PTHR12135">
    <property type="entry name" value="DNA REPAIR PROTEIN XP-C / RAD4"/>
    <property type="match status" value="1"/>
</dbReference>
<feature type="compositionally biased region" description="Acidic residues" evidence="6">
    <location>
        <begin position="725"/>
        <end position="739"/>
    </location>
</feature>
<dbReference type="InterPro" id="IPR018325">
    <property type="entry name" value="Rad4/PNGase_transGLS-fold"/>
</dbReference>
<dbReference type="GO" id="GO:0003684">
    <property type="term" value="F:damaged DNA binding"/>
    <property type="evidence" value="ECO:0007669"/>
    <property type="project" value="InterPro"/>
</dbReference>
<feature type="compositionally biased region" description="Low complexity" evidence="6">
    <location>
        <begin position="1007"/>
        <end position="1016"/>
    </location>
</feature>
<dbReference type="GO" id="GO:0000111">
    <property type="term" value="C:nucleotide-excision repair factor 2 complex"/>
    <property type="evidence" value="ECO:0007669"/>
    <property type="project" value="TreeGrafter"/>
</dbReference>
<feature type="compositionally biased region" description="Low complexity" evidence="6">
    <location>
        <begin position="1084"/>
        <end position="1106"/>
    </location>
</feature>
<evidence type="ECO:0000313" key="10">
    <source>
        <dbReference type="EMBL" id="EXJ93156.1"/>
    </source>
</evidence>
<feature type="compositionally biased region" description="Acidic residues" evidence="6">
    <location>
        <begin position="104"/>
        <end position="129"/>
    </location>
</feature>
<feature type="domain" description="Rad4 beta-hairpin" evidence="8">
    <location>
        <begin position="542"/>
        <end position="601"/>
    </location>
</feature>
<dbReference type="Proteomes" id="UP000019478">
    <property type="component" value="Unassembled WGS sequence"/>
</dbReference>
<feature type="compositionally biased region" description="Acidic residues" evidence="6">
    <location>
        <begin position="943"/>
        <end position="953"/>
    </location>
</feature>
<dbReference type="STRING" id="1182542.W9YV62"/>
<feature type="region of interest" description="Disordered" evidence="6">
    <location>
        <begin position="560"/>
        <end position="585"/>
    </location>
</feature>
<dbReference type="RefSeq" id="XP_007730046.1">
    <property type="nucleotide sequence ID" value="XM_007731856.1"/>
</dbReference>
<dbReference type="EMBL" id="AMGY01000001">
    <property type="protein sequence ID" value="EXJ93156.1"/>
    <property type="molecule type" value="Genomic_DNA"/>
</dbReference>
<dbReference type="OrthoDB" id="300780at2759"/>
<dbReference type="SMART" id="SM01032">
    <property type="entry name" value="BHD_3"/>
    <property type="match status" value="1"/>
</dbReference>
<feature type="compositionally biased region" description="Polar residues" evidence="6">
    <location>
        <begin position="975"/>
        <end position="990"/>
    </location>
</feature>
<dbReference type="GO" id="GO:0071942">
    <property type="term" value="C:XPC complex"/>
    <property type="evidence" value="ECO:0007669"/>
    <property type="project" value="TreeGrafter"/>
</dbReference>
<dbReference type="PANTHER" id="PTHR12135:SF0">
    <property type="entry name" value="DNA REPAIR PROTEIN COMPLEMENTING XP-C CELLS"/>
    <property type="match status" value="1"/>
</dbReference>
<evidence type="ECO:0000259" key="9">
    <source>
        <dbReference type="SMART" id="SM01032"/>
    </source>
</evidence>
<dbReference type="eggNOG" id="KOG2179">
    <property type="taxonomic scope" value="Eukaryota"/>
</dbReference>
<feature type="compositionally biased region" description="Acidic residues" evidence="6">
    <location>
        <begin position="575"/>
        <end position="584"/>
    </location>
</feature>
<accession>W9YV62</accession>
<evidence type="ECO:0000256" key="4">
    <source>
        <dbReference type="ARBA" id="ARBA00023204"/>
    </source>
</evidence>
<dbReference type="InterPro" id="IPR036985">
    <property type="entry name" value="Transglutaminase-like_sf"/>
</dbReference>
<dbReference type="Pfam" id="PF10404">
    <property type="entry name" value="BHD_2"/>
    <property type="match status" value="1"/>
</dbReference>
<feature type="compositionally biased region" description="Low complexity" evidence="6">
    <location>
        <begin position="1033"/>
        <end position="1044"/>
    </location>
</feature>
<dbReference type="InterPro" id="IPR018328">
    <property type="entry name" value="Rad4_beta-hairpin_dom3"/>
</dbReference>
<dbReference type="Gene3D" id="3.30.60.290">
    <property type="entry name" value="Rad4, beta-hairpin domain BHD2"/>
    <property type="match status" value="1"/>
</dbReference>
<evidence type="ECO:0000259" key="7">
    <source>
        <dbReference type="SMART" id="SM01030"/>
    </source>
</evidence>
<evidence type="ECO:0000313" key="11">
    <source>
        <dbReference type="Proteomes" id="UP000019478"/>
    </source>
</evidence>
<feature type="compositionally biased region" description="Low complexity" evidence="6">
    <location>
        <begin position="1052"/>
        <end position="1062"/>
    </location>
</feature>
<evidence type="ECO:0000256" key="1">
    <source>
        <dbReference type="ARBA" id="ARBA00004123"/>
    </source>
</evidence>
<dbReference type="Pfam" id="PF03835">
    <property type="entry name" value="Rad4"/>
    <property type="match status" value="1"/>
</dbReference>
<comment type="similarity">
    <text evidence="2">Belongs to the XPC family.</text>
</comment>
<organism evidence="10 11">
    <name type="scientific">Capronia epimyces CBS 606.96</name>
    <dbReference type="NCBI Taxonomy" id="1182542"/>
    <lineage>
        <taxon>Eukaryota</taxon>
        <taxon>Fungi</taxon>
        <taxon>Dikarya</taxon>
        <taxon>Ascomycota</taxon>
        <taxon>Pezizomycotina</taxon>
        <taxon>Eurotiomycetes</taxon>
        <taxon>Chaetothyriomycetidae</taxon>
        <taxon>Chaetothyriales</taxon>
        <taxon>Herpotrichiellaceae</taxon>
        <taxon>Capronia</taxon>
    </lineage>
</organism>
<dbReference type="InterPro" id="IPR042488">
    <property type="entry name" value="Rad4_BHD3_sf"/>
</dbReference>
<feature type="compositionally biased region" description="Basic and acidic residues" evidence="6">
    <location>
        <begin position="994"/>
        <end position="1003"/>
    </location>
</feature>
<dbReference type="GO" id="GO:0006289">
    <property type="term" value="P:nucleotide-excision repair"/>
    <property type="evidence" value="ECO:0007669"/>
    <property type="project" value="InterPro"/>
</dbReference>
<dbReference type="SMART" id="SM01031">
    <property type="entry name" value="BHD_2"/>
    <property type="match status" value="1"/>
</dbReference>